<dbReference type="EMBL" id="JAGXOE010000034">
    <property type="protein sequence ID" value="MBS4102398.1"/>
    <property type="molecule type" value="Genomic_DNA"/>
</dbReference>
<organism evidence="1 2">
    <name type="scientific">Tsukamurella paurometabola</name>
    <name type="common">Corynebacterium paurometabolum</name>
    <dbReference type="NCBI Taxonomy" id="2061"/>
    <lineage>
        <taxon>Bacteria</taxon>
        <taxon>Bacillati</taxon>
        <taxon>Actinomycetota</taxon>
        <taxon>Actinomycetes</taxon>
        <taxon>Mycobacteriales</taxon>
        <taxon>Tsukamurellaceae</taxon>
        <taxon>Tsukamurella</taxon>
    </lineage>
</organism>
<sequence>MARMMGRNYKTGLCSCLDCGTGGEPRGRAAERRLFTREIEEEIALRDEEVALACIAEWFDGDV</sequence>
<evidence type="ECO:0000313" key="2">
    <source>
        <dbReference type="Proteomes" id="UP000676853"/>
    </source>
</evidence>
<protein>
    <submittedName>
        <fullName evidence="1">Uncharacterized protein</fullName>
    </submittedName>
</protein>
<dbReference type="RefSeq" id="WP_212554117.1">
    <property type="nucleotide sequence ID" value="NZ_JAGXOE010000034.1"/>
</dbReference>
<gene>
    <name evidence="1" type="ORF">KFZ73_14265</name>
</gene>
<accession>A0ABS5NG38</accession>
<keyword evidence="2" id="KW-1185">Reference proteome</keyword>
<comment type="caution">
    <text evidence="1">The sequence shown here is derived from an EMBL/GenBank/DDBJ whole genome shotgun (WGS) entry which is preliminary data.</text>
</comment>
<proteinExistence type="predicted"/>
<evidence type="ECO:0000313" key="1">
    <source>
        <dbReference type="EMBL" id="MBS4102398.1"/>
    </source>
</evidence>
<name>A0ABS5NG38_TSUPA</name>
<dbReference type="Proteomes" id="UP000676853">
    <property type="component" value="Unassembled WGS sequence"/>
</dbReference>
<reference evidence="1 2" key="1">
    <citation type="submission" date="2021-04" db="EMBL/GenBank/DDBJ databases">
        <title>Whole genome sequence analysis of a thiophenic sulfur metabolizing bacteria.</title>
        <authorList>
            <person name="Akhtar N."/>
            <person name="Akram J."/>
            <person name="Aslam A."/>
        </authorList>
    </citation>
    <scope>NUCLEOTIDE SEQUENCE [LARGE SCALE GENOMIC DNA]</scope>
    <source>
        <strain evidence="1 2">3OW</strain>
    </source>
</reference>